<dbReference type="Pfam" id="PF12140">
    <property type="entry name" value="SLED"/>
    <property type="match status" value="1"/>
</dbReference>
<dbReference type="Proteomes" id="UP001148018">
    <property type="component" value="Unassembled WGS sequence"/>
</dbReference>
<evidence type="ECO:0000256" key="2">
    <source>
        <dbReference type="ARBA" id="ARBA00007398"/>
    </source>
</evidence>
<dbReference type="PANTHER" id="PTHR15665">
    <property type="entry name" value="ASTEROID PROTEIN"/>
    <property type="match status" value="1"/>
</dbReference>
<dbReference type="InterPro" id="IPR026832">
    <property type="entry name" value="Asteroid"/>
</dbReference>
<comment type="similarity">
    <text evidence="3">Belongs to the SCM family.</text>
</comment>
<reference evidence="10" key="1">
    <citation type="submission" date="2022-07" db="EMBL/GenBank/DDBJ databases">
        <title>Chromosome-level genome of Muraenolepis orangiensis.</title>
        <authorList>
            <person name="Kim J."/>
        </authorList>
    </citation>
    <scope>NUCLEOTIDE SEQUENCE</scope>
    <source>
        <strain evidence="10">KU_S4_2022</strain>
        <tissue evidence="10">Muscle</tissue>
    </source>
</reference>
<keyword evidence="4" id="KW-0678">Repressor</keyword>
<dbReference type="GO" id="GO:0005634">
    <property type="term" value="C:nucleus"/>
    <property type="evidence" value="ECO:0007669"/>
    <property type="project" value="UniProtKB-SubCell"/>
</dbReference>
<dbReference type="Pfam" id="PF17208">
    <property type="entry name" value="RBR"/>
    <property type="match status" value="2"/>
</dbReference>
<dbReference type="InterPro" id="IPR029060">
    <property type="entry name" value="PIN-like_dom_sf"/>
</dbReference>
<feature type="compositionally biased region" description="Basic residues" evidence="8">
    <location>
        <begin position="618"/>
        <end position="633"/>
    </location>
</feature>
<name>A0A9Q0E3A5_9TELE</name>
<feature type="region of interest" description="Disordered" evidence="8">
    <location>
        <begin position="506"/>
        <end position="565"/>
    </location>
</feature>
<dbReference type="Pfam" id="PF00536">
    <property type="entry name" value="SAM_1"/>
    <property type="match status" value="1"/>
</dbReference>
<keyword evidence="5" id="KW-0805">Transcription regulation</keyword>
<dbReference type="EMBL" id="JANIIK010000109">
    <property type="protein sequence ID" value="KAJ3598055.1"/>
    <property type="molecule type" value="Genomic_DNA"/>
</dbReference>
<dbReference type="SUPFAM" id="SSF88723">
    <property type="entry name" value="PIN domain-like"/>
    <property type="match status" value="1"/>
</dbReference>
<comment type="similarity">
    <text evidence="2">Belongs to the asteroid family.</text>
</comment>
<feature type="region of interest" description="Disordered" evidence="8">
    <location>
        <begin position="787"/>
        <end position="808"/>
    </location>
</feature>
<evidence type="ECO:0000256" key="8">
    <source>
        <dbReference type="SAM" id="MobiDB-lite"/>
    </source>
</evidence>
<dbReference type="InterPro" id="IPR001660">
    <property type="entry name" value="SAM"/>
</dbReference>
<dbReference type="PROSITE" id="PS50105">
    <property type="entry name" value="SAM_DOMAIN"/>
    <property type="match status" value="1"/>
</dbReference>
<evidence type="ECO:0000256" key="5">
    <source>
        <dbReference type="ARBA" id="ARBA00023015"/>
    </source>
</evidence>
<dbReference type="CDD" id="cd09578">
    <property type="entry name" value="SAM_Scm"/>
    <property type="match status" value="1"/>
</dbReference>
<feature type="region of interest" description="Disordered" evidence="8">
    <location>
        <begin position="607"/>
        <end position="653"/>
    </location>
</feature>
<dbReference type="Pfam" id="PF00752">
    <property type="entry name" value="XPG_N"/>
    <property type="match status" value="1"/>
</dbReference>
<feature type="domain" description="SAM" evidence="9">
    <location>
        <begin position="890"/>
        <end position="955"/>
    </location>
</feature>
<protein>
    <recommendedName>
        <fullName evidence="9">SAM domain-containing protein</fullName>
    </recommendedName>
</protein>
<dbReference type="InterPro" id="IPR021987">
    <property type="entry name" value="SLED"/>
</dbReference>
<evidence type="ECO:0000256" key="3">
    <source>
        <dbReference type="ARBA" id="ARBA00008469"/>
    </source>
</evidence>
<organism evidence="10 11">
    <name type="scientific">Muraenolepis orangiensis</name>
    <name type="common">Patagonian moray cod</name>
    <dbReference type="NCBI Taxonomy" id="630683"/>
    <lineage>
        <taxon>Eukaryota</taxon>
        <taxon>Metazoa</taxon>
        <taxon>Chordata</taxon>
        <taxon>Craniata</taxon>
        <taxon>Vertebrata</taxon>
        <taxon>Euteleostomi</taxon>
        <taxon>Actinopterygii</taxon>
        <taxon>Neopterygii</taxon>
        <taxon>Teleostei</taxon>
        <taxon>Neoteleostei</taxon>
        <taxon>Acanthomorphata</taxon>
        <taxon>Zeiogadaria</taxon>
        <taxon>Gadariae</taxon>
        <taxon>Gadiformes</taxon>
        <taxon>Muraenolepidoidei</taxon>
        <taxon>Muraenolepididae</taxon>
        <taxon>Muraenolepis</taxon>
    </lineage>
</organism>
<dbReference type="SMART" id="SM00454">
    <property type="entry name" value="SAM"/>
    <property type="match status" value="1"/>
</dbReference>
<sequence length="955" mass="105277">MGVKGLYSLLEDNSQIYEDIRFRDSKLLIDGSNLAYILYFKSKLEQNHGGQYLAFQTYVQSFFTTLKECGIKPYVVLDGGSGTSNIKLETNMERGRDKVLRANSAAQTGKTENILPVLSQLVFQQTLIDMEVPLVKCIGEADCELAALASEWRCPVLSRDSDFYIFDLPAGVLPLDHFRWEAADSYIPCKRYTTSRFCSFFKINDQLLPAFASLAGNDYVNLREIKWVKFLPGGRKRKTYRIASLEGLLNWLRRFQTTKDALRAAMTLMPNMSRQEQTMVEKATLEYRLPSSSLQGLFTEGAALSLPKEVTCVPDWVCALLAKGGLSSFVLDVLLLGRSNLIKPVESGHLPSSNLVSQPIRQVLYGLLPALGRSGVLEVDRVGLDLHTVTVKPVVQGATQGLRLDSLPQADRTVRLKVCLETLGVNQETLEGVPPHLRLPVAVTCYWLRRAKPDLKLLKALLMVMIQGELNRQKGLTTALKIHVSSAAREVLQEFSSFQLELRAATVGRPPSQRGRKPGRRKTKLTGPWGPKGPAVVAGAQSVQQGKGLEPVKIPKKRGPKPGNKMGWARRAGWLEGPVAGPGRPVVGPGRPRGRLPANWAQRVALQQAQNLPEPVKIPKKRGPKPGSKRKPRVVPNAVPISPTCSTPEPDTSTVPLDNATIPNSALQAPTVCVYLNKYGKVGSHLDQRRVQLLPDHFGPGRASVVLQQCVQACVDCAHNQNTVFSCLKPGHGGELISAYFEQQQHTLTLPTVSSVTYVLRFLEKLCHNLHCDALFGSQPVARGGLHYEGHAHTPERRGFGDGLTSGPGRGIKRFLQESYASPPPHKLAKAHRQPADGEALAENGGAEHLNKSPLSPSSAHRSPPKLSQHNSTGSQRDSPRPSDQDPSLWTVEEVMQYIRDVDPVLAPHADLFRKHEIDGKALLLLRSDMMMKYMGLKLGPALKLTFHIDKLKRH</sequence>
<keyword evidence="7" id="KW-0539">Nucleus</keyword>
<dbReference type="InterPro" id="IPR013761">
    <property type="entry name" value="SAM/pointed_sf"/>
</dbReference>
<dbReference type="InterPro" id="IPR006085">
    <property type="entry name" value="XPG_DNA_repair_N"/>
</dbReference>
<dbReference type="Gene3D" id="3.40.50.1010">
    <property type="entry name" value="5'-nuclease"/>
    <property type="match status" value="1"/>
</dbReference>
<dbReference type="SMART" id="SM00485">
    <property type="entry name" value="XPGN"/>
    <property type="match status" value="1"/>
</dbReference>
<proteinExistence type="inferred from homology"/>
<comment type="caution">
    <text evidence="10">The sequence shown here is derived from an EMBL/GenBank/DDBJ whole genome shotgun (WGS) entry which is preliminary data.</text>
</comment>
<evidence type="ECO:0000313" key="11">
    <source>
        <dbReference type="Proteomes" id="UP001148018"/>
    </source>
</evidence>
<comment type="subcellular location">
    <subcellularLocation>
        <location evidence="1">Nucleus</location>
    </subcellularLocation>
</comment>
<feature type="compositionally biased region" description="Basic residues" evidence="8">
    <location>
        <begin position="514"/>
        <end position="524"/>
    </location>
</feature>
<dbReference type="AlphaFoldDB" id="A0A9Q0E3A5"/>
<feature type="compositionally biased region" description="Basic and acidic residues" evidence="8">
    <location>
        <begin position="787"/>
        <end position="800"/>
    </location>
</feature>
<dbReference type="SUPFAM" id="SSF47769">
    <property type="entry name" value="SAM/Pointed domain"/>
    <property type="match status" value="1"/>
</dbReference>
<evidence type="ECO:0000313" key="10">
    <source>
        <dbReference type="EMBL" id="KAJ3598055.1"/>
    </source>
</evidence>
<dbReference type="Gene3D" id="3.90.1150.190">
    <property type="entry name" value="SLED domain"/>
    <property type="match status" value="1"/>
</dbReference>
<accession>A0A9Q0E3A5</accession>
<dbReference type="InterPro" id="IPR038348">
    <property type="entry name" value="SLED_sf"/>
</dbReference>
<dbReference type="InterPro" id="IPR047531">
    <property type="entry name" value="SAM_Scm-like"/>
</dbReference>
<evidence type="ECO:0000259" key="9">
    <source>
        <dbReference type="PROSITE" id="PS50105"/>
    </source>
</evidence>
<feature type="compositionally biased region" description="Polar residues" evidence="8">
    <location>
        <begin position="853"/>
        <end position="877"/>
    </location>
</feature>
<dbReference type="GO" id="GO:0004518">
    <property type="term" value="F:nuclease activity"/>
    <property type="evidence" value="ECO:0007669"/>
    <property type="project" value="InterPro"/>
</dbReference>
<keyword evidence="6" id="KW-0804">Transcription</keyword>
<dbReference type="OrthoDB" id="25987at2759"/>
<keyword evidence="11" id="KW-1185">Reference proteome</keyword>
<gene>
    <name evidence="10" type="ORF">NHX12_001569</name>
</gene>
<evidence type="ECO:0000256" key="7">
    <source>
        <dbReference type="ARBA" id="ARBA00023242"/>
    </source>
</evidence>
<dbReference type="PANTHER" id="PTHR15665:SF1">
    <property type="entry name" value="PROTEIN ASTEROID HOMOLOG 1"/>
    <property type="match status" value="1"/>
</dbReference>
<evidence type="ECO:0000256" key="6">
    <source>
        <dbReference type="ARBA" id="ARBA00023163"/>
    </source>
</evidence>
<dbReference type="InterPro" id="IPR033763">
    <property type="entry name" value="SCML2_RBR"/>
</dbReference>
<evidence type="ECO:0000256" key="4">
    <source>
        <dbReference type="ARBA" id="ARBA00022491"/>
    </source>
</evidence>
<dbReference type="Gene3D" id="1.10.150.50">
    <property type="entry name" value="Transcription Factor, Ets-1"/>
    <property type="match status" value="1"/>
</dbReference>
<feature type="compositionally biased region" description="Polar residues" evidence="8">
    <location>
        <begin position="643"/>
        <end position="653"/>
    </location>
</feature>
<feature type="region of interest" description="Disordered" evidence="8">
    <location>
        <begin position="847"/>
        <end position="887"/>
    </location>
</feature>
<evidence type="ECO:0000256" key="1">
    <source>
        <dbReference type="ARBA" id="ARBA00004123"/>
    </source>
</evidence>